<protein>
    <recommendedName>
        <fullName evidence="1">VOC domain-containing protein</fullName>
    </recommendedName>
</protein>
<dbReference type="SUPFAM" id="SSF54593">
    <property type="entry name" value="Glyoxalase/Bleomycin resistance protein/Dihydroxybiphenyl dioxygenase"/>
    <property type="match status" value="1"/>
</dbReference>
<dbReference type="InterPro" id="IPR029068">
    <property type="entry name" value="Glyas_Bleomycin-R_OHBP_Dase"/>
</dbReference>
<comment type="caution">
    <text evidence="2">The sequence shown here is derived from an EMBL/GenBank/DDBJ whole genome shotgun (WGS) entry which is preliminary data.</text>
</comment>
<keyword evidence="3" id="KW-1185">Reference proteome</keyword>
<dbReference type="Pfam" id="PF12681">
    <property type="entry name" value="Glyoxalase_2"/>
    <property type="match status" value="1"/>
</dbReference>
<dbReference type="Gene3D" id="3.10.180.10">
    <property type="entry name" value="2,3-Dihydroxybiphenyl 1,2-Dioxygenase, domain 1"/>
    <property type="match status" value="1"/>
</dbReference>
<dbReference type="PANTHER" id="PTHR21366:SF22">
    <property type="entry name" value="VOC DOMAIN-CONTAINING PROTEIN"/>
    <property type="match status" value="1"/>
</dbReference>
<evidence type="ECO:0000313" key="2">
    <source>
        <dbReference type="EMBL" id="MDV0446338.1"/>
    </source>
</evidence>
<organism evidence="2 3">
    <name type="scientific">Methanolapillus africanus</name>
    <dbReference type="NCBI Taxonomy" id="3028297"/>
    <lineage>
        <taxon>Archaea</taxon>
        <taxon>Methanobacteriati</taxon>
        <taxon>Methanobacteriota</taxon>
        <taxon>Stenosarchaea group</taxon>
        <taxon>Methanomicrobia</taxon>
        <taxon>Methanosarcinales</taxon>
        <taxon>Methanosarcinaceae</taxon>
        <taxon>Methanolapillus</taxon>
    </lineage>
</organism>
<evidence type="ECO:0000313" key="3">
    <source>
        <dbReference type="Proteomes" id="UP001271789"/>
    </source>
</evidence>
<gene>
    <name evidence="2" type="ORF">MsAg5_01680</name>
</gene>
<dbReference type="InterPro" id="IPR025870">
    <property type="entry name" value="Glyoxalase-like_dom"/>
</dbReference>
<sequence>MDLNHCTPVLFVKDAQKARSFYEGLLGMTVVADFGGLNLVFKEGFALWQIMDGNIIPEKLGRENIENSKSVSRFELGFETEEIDDIFKTLKENNTKFLHEMNMELWGQRTIRFYDPDGHLIEVGESMPFFLRRIYNEEGQNLEATSQRTFTPVDVLKQILGL</sequence>
<accession>A0AAE4MIS3</accession>
<dbReference type="Proteomes" id="UP001271789">
    <property type="component" value="Unassembled WGS sequence"/>
</dbReference>
<dbReference type="PROSITE" id="PS51819">
    <property type="entry name" value="VOC"/>
    <property type="match status" value="1"/>
</dbReference>
<dbReference type="EMBL" id="JAWDKD010000003">
    <property type="protein sequence ID" value="MDV0446338.1"/>
    <property type="molecule type" value="Genomic_DNA"/>
</dbReference>
<reference evidence="2" key="1">
    <citation type="submission" date="2023-06" db="EMBL/GenBank/DDBJ databases">
        <title>Genome sequence of Methanosarcinaceae archaeon Ag5.</title>
        <authorList>
            <person name="Protasov E."/>
            <person name="Platt K."/>
            <person name="Poehlein A."/>
            <person name="Daniel R."/>
            <person name="Brune A."/>
        </authorList>
    </citation>
    <scope>NUCLEOTIDE SEQUENCE</scope>
    <source>
        <strain evidence="2">Ag5</strain>
    </source>
</reference>
<feature type="domain" description="VOC" evidence="1">
    <location>
        <begin position="2"/>
        <end position="126"/>
    </location>
</feature>
<dbReference type="PANTHER" id="PTHR21366">
    <property type="entry name" value="GLYOXALASE FAMILY PROTEIN"/>
    <property type="match status" value="1"/>
</dbReference>
<dbReference type="InterPro" id="IPR050383">
    <property type="entry name" value="GlyoxalaseI/FosfomycinResist"/>
</dbReference>
<dbReference type="AlphaFoldDB" id="A0AAE4MIS3"/>
<dbReference type="RefSeq" id="WP_338098722.1">
    <property type="nucleotide sequence ID" value="NZ_JAWDKD010000003.1"/>
</dbReference>
<dbReference type="InterPro" id="IPR037523">
    <property type="entry name" value="VOC_core"/>
</dbReference>
<proteinExistence type="predicted"/>
<evidence type="ECO:0000259" key="1">
    <source>
        <dbReference type="PROSITE" id="PS51819"/>
    </source>
</evidence>
<name>A0AAE4MIS3_9EURY</name>